<gene>
    <name evidence="1" type="ORF">PXEA_LOCUS35207</name>
</gene>
<dbReference type="Proteomes" id="UP000784294">
    <property type="component" value="Unassembled WGS sequence"/>
</dbReference>
<proteinExistence type="predicted"/>
<reference evidence="1" key="1">
    <citation type="submission" date="2018-11" db="EMBL/GenBank/DDBJ databases">
        <authorList>
            <consortium name="Pathogen Informatics"/>
        </authorList>
    </citation>
    <scope>NUCLEOTIDE SEQUENCE</scope>
</reference>
<organism evidence="1 2">
    <name type="scientific">Protopolystoma xenopodis</name>
    <dbReference type="NCBI Taxonomy" id="117903"/>
    <lineage>
        <taxon>Eukaryota</taxon>
        <taxon>Metazoa</taxon>
        <taxon>Spiralia</taxon>
        <taxon>Lophotrochozoa</taxon>
        <taxon>Platyhelminthes</taxon>
        <taxon>Monogenea</taxon>
        <taxon>Polyopisthocotylea</taxon>
        <taxon>Polystomatidea</taxon>
        <taxon>Polystomatidae</taxon>
        <taxon>Protopolystoma</taxon>
    </lineage>
</organism>
<dbReference type="EMBL" id="CAAALY010270908">
    <property type="protein sequence ID" value="VEL41767.1"/>
    <property type="molecule type" value="Genomic_DNA"/>
</dbReference>
<sequence>MPNLGLCAFADAFNLTPEQLTEHNVNSLYRCAHFSSKSDNIFGKKIMAFDNAVKERLKRAQDAVCE</sequence>
<protein>
    <submittedName>
        <fullName evidence="1">Uncharacterized protein</fullName>
    </submittedName>
</protein>
<comment type="caution">
    <text evidence="1">The sequence shown here is derived from an EMBL/GenBank/DDBJ whole genome shotgun (WGS) entry which is preliminary data.</text>
</comment>
<evidence type="ECO:0000313" key="2">
    <source>
        <dbReference type="Proteomes" id="UP000784294"/>
    </source>
</evidence>
<dbReference type="AlphaFoldDB" id="A0A448XPN5"/>
<keyword evidence="2" id="KW-1185">Reference proteome</keyword>
<accession>A0A448XPN5</accession>
<evidence type="ECO:0000313" key="1">
    <source>
        <dbReference type="EMBL" id="VEL41767.1"/>
    </source>
</evidence>
<name>A0A448XPN5_9PLAT</name>